<feature type="domain" description="Helicase XPB/Ssl2 N-terminal" evidence="1">
    <location>
        <begin position="304"/>
        <end position="406"/>
    </location>
</feature>
<dbReference type="Pfam" id="PF13625">
    <property type="entry name" value="Helicase_C_3"/>
    <property type="match status" value="1"/>
</dbReference>
<dbReference type="eggNOG" id="ENOG502Z8IP">
    <property type="taxonomic scope" value="Bacteria"/>
</dbReference>
<organism evidence="2 3">
    <name type="scientific">Blastococcus saxobsidens (strain DD2)</name>
    <dbReference type="NCBI Taxonomy" id="1146883"/>
    <lineage>
        <taxon>Bacteria</taxon>
        <taxon>Bacillati</taxon>
        <taxon>Actinomycetota</taxon>
        <taxon>Actinomycetes</taxon>
        <taxon>Geodermatophilales</taxon>
        <taxon>Geodermatophilaceae</taxon>
        <taxon>Blastococcus</taxon>
    </lineage>
</organism>
<evidence type="ECO:0000313" key="3">
    <source>
        <dbReference type="Proteomes" id="UP000007517"/>
    </source>
</evidence>
<dbReference type="RefSeq" id="WP_014377266.1">
    <property type="nucleotide sequence ID" value="NC_016943.1"/>
</dbReference>
<dbReference type="InterPro" id="IPR032830">
    <property type="entry name" value="XPB/Ssl2_N"/>
</dbReference>
<sequence length="440" mass="47530">MNAGHLDSGATDEPVVRNTEPEGLANLAAVLRLCQAGRLQCSAKTARPSATTVRAVADVLVAGDIYPDDAIAAFAWPLLLQAGGLARLDDSRLALTPKGRRALGQQAHEVIRDIWQRWPRHAPIDELSRVDQIKGQKSAGVLSAAGSRREAATAALRHCPPGEWTGIDGPFTTLRRHEHRLTVARSERALWMLYIVDAEYGSLGYDGYHDFRVLEGRYVLAVLFEYAATLGLIDVEYVAPAQVRDDFRHIWGADWLDALSRYAGLGAVRLTALGAYATGLTPAYAPAAAERGLEVLPNLDVVALGDVPAADRLVLDAFATRGSDRVWTLSAASLLAAADAGRSPHELAGFLADRAIHGVPPAVQTLLDDVEVRLRRVRDLGFHRVVECDDAQTATLLTTDRTLRGLCTRIGERHLLIEPAGEVKARAALLRLGHPLVPPS</sequence>
<dbReference type="EMBL" id="FO117623">
    <property type="protein sequence ID" value="CCG04387.1"/>
    <property type="molecule type" value="Genomic_DNA"/>
</dbReference>
<dbReference type="AlphaFoldDB" id="H6RTX7"/>
<dbReference type="OrthoDB" id="443235at2"/>
<evidence type="ECO:0000259" key="1">
    <source>
        <dbReference type="Pfam" id="PF13625"/>
    </source>
</evidence>
<accession>H6RTX7</accession>
<dbReference type="Proteomes" id="UP000007517">
    <property type="component" value="Chromosome"/>
</dbReference>
<evidence type="ECO:0000313" key="2">
    <source>
        <dbReference type="EMBL" id="CCG04387.1"/>
    </source>
</evidence>
<dbReference type="KEGG" id="bsd:BLASA_3525"/>
<name>H6RTX7_BLASD</name>
<dbReference type="HOGENOM" id="CLU_031710_0_0_11"/>
<proteinExistence type="predicted"/>
<protein>
    <recommendedName>
        <fullName evidence="1">Helicase XPB/Ssl2 N-terminal domain-containing protein</fullName>
    </recommendedName>
</protein>
<reference evidence="3" key="2">
    <citation type="submission" date="2012-02" db="EMBL/GenBank/DDBJ databases">
        <title>Complete genome sequence of Blastococcus saxobsidens strain DD2.</title>
        <authorList>
            <person name="Genoscope."/>
        </authorList>
    </citation>
    <scope>NUCLEOTIDE SEQUENCE [LARGE SCALE GENOMIC DNA]</scope>
    <source>
        <strain evidence="3">DD2</strain>
    </source>
</reference>
<gene>
    <name evidence="2" type="ordered locus">BLASA_3525</name>
</gene>
<reference evidence="2 3" key="1">
    <citation type="journal article" date="2012" name="J. Bacteriol.">
        <title>Genome Sequence of Blastococcus saxobsidens DD2, a Stone-Inhabiting Bacterium.</title>
        <authorList>
            <person name="Chouaia B."/>
            <person name="Crotti E."/>
            <person name="Brusetti L."/>
            <person name="Daffonchio D."/>
            <person name="Essoussi I."/>
            <person name="Nouioui I."/>
            <person name="Sbissi I."/>
            <person name="Ghodhbane-Gtari F."/>
            <person name="Gtari M."/>
            <person name="Vacherie B."/>
            <person name="Barbe V."/>
            <person name="Medigue C."/>
            <person name="Gury J."/>
            <person name="Pujic P."/>
            <person name="Normand P."/>
        </authorList>
    </citation>
    <scope>NUCLEOTIDE SEQUENCE [LARGE SCALE GENOMIC DNA]</scope>
    <source>
        <strain evidence="2 3">DD2</strain>
    </source>
</reference>
<dbReference type="STRING" id="1146883.BLASA_3525"/>
<keyword evidence="3" id="KW-1185">Reference proteome</keyword>